<dbReference type="Proteomes" id="UP000516696">
    <property type="component" value="Chromosome"/>
</dbReference>
<proteinExistence type="predicted"/>
<dbReference type="EMBL" id="CP050485">
    <property type="protein sequence ID" value="QOG28950.1"/>
    <property type="molecule type" value="Genomic_DNA"/>
</dbReference>
<dbReference type="PROSITE" id="PS50847">
    <property type="entry name" value="GRAM_POS_ANCHORING"/>
    <property type="match status" value="1"/>
</dbReference>
<evidence type="ECO:0000256" key="5">
    <source>
        <dbReference type="SAM" id="MobiDB-lite"/>
    </source>
</evidence>
<evidence type="ECO:0000256" key="4">
    <source>
        <dbReference type="ARBA" id="ARBA00023088"/>
    </source>
</evidence>
<keyword evidence="6" id="KW-0812">Transmembrane</keyword>
<evidence type="ECO:0000259" key="7">
    <source>
        <dbReference type="PROSITE" id="PS50847"/>
    </source>
</evidence>
<sequence>MFNQKKEKQFKYAIKKKKGGGGAASFVIGAVFLGIGLISYPTLSFASETTEINQSSEIQSSLTNSVLKESNSEEKQNIDMSEDSSINNDLELDSKATVSGSENSFDETTNNLETTNLSEDSIEVQSESIIQNEDSTDNDAVQELEMNPHEDNGDDISVENQMTEATEENIKSNTQEVDKDATVLSDTPRDLVNLEDTSTDIENVTPQKIGKKDSTSLSEENLSSPASSILRRRTRSLDVQTGETFLEDWALPDNSNISGSLITQTGITYVGVKTDDPTQLHLKMAYRAAATPAAIDWIYIRVDPELTKYIEEINIKNTVNIGAQVGYQRYFEKVDANTLSDVNTFGTPTGVSDAYAQVDQTTGGIYRVLLDKFFTRIPGVKPKERGALSGNWGVFPSVPLEAERYEANIYIKLSKDVAELQQELGRDKFGVQLRLQGQSSSGVATIAKESLNKNTIIDLSKQESIENNSNWLNSPSVHTITTTYEGKQMGSDGQFSNTLEGTDKSLIRVQNTIMNNLLYGTALDLGRPVSFNIEIDPQILNLVSDDDYITIWQVYRESSINHHDGGSNAPVMLKKNMFVDNKIKIEVNKDKAGQYENGVYYVNAVESFMNTVSSSPFVGANFIDIPVMPKPLIEDEGQLVSAEIKTWFTDKKNDQERVVRNSLASSYINLFPTTINFYDYSTKDTEQLLKLRESTYLVSTFGQEINGMDMGETYEISNYEFVTADPESLIITQKDGNVINLYYKKLSSDAEFYEPEVEKEEVNYGGTIDLTDNVTNLEELPEGTKVNDVTPEGVIDTTQPGEYEGTIEVTYPDGTKDTVKVPVEVVDNRNDAEKYTPEVEKEEVNYGGTIDLTDNVTNLEELPEGTKVNDVTPEGVIDTTQPGEYEGTIEVTYPDGTKDTVKIPVEVVDNRSDAEKYTPEVEKEEVNYGGTIDLTDNVTNLEELPEGTKVNDVTPEGVIDTTQPGEYEGTIEVTYPDGTKDTVKIPVEVVDNRSDAEKYTPEVEKEEVNYGGTIDLTDNVTNLEELPEGTKVNDVTPEGVIDTTQPGEYEGTIEVTYPDGTKDTVKIPVEVVDNRSDAEKYTPEVEKEEVNYGGTIDLTDNVTNLEELPEGTKVNDVTPEGVIDTTQPGEYEGTIEVTYPDGTKDTVKIPVEVVDNRNDAEKYTPEVEKEEVNYGGTIDLTDNVTNLEELPEGTKVNDVTPEGVIDTTQPGEYEGTIEVTYPDGTKDTVKVPVEVVDNRNDAEKYTPEVEKEEVNYGGTIDLTDNVTNLEELPEGTKVNDVTPEGVIDTTQPGEYEGTIEVTYPDGTKDTVKVPVEVVDNRNDAEKYTPEVEKEEVNYGGTIDLTDNVTNLEELPEGTKVNDVTPEGVIDTTQPGEYEGTIEVTYPDGTKDTVKIPVEVVDNRSDAEKYTPEVEKEEVNYGGTIDLTDNVTNLEELPEGTKVNDVTPEGVIDTTQPGEYEGTIEVTYPDGTKDTVKIPVEVVDNRSDAEKYTPEVEKEEVNYGGTIDLTDNVTNLEELPEGTKVNDVTPEGVIDTTQPGEYEGTIEVTYPDGTKDTVKIPVEVVDNRSDAEKYTPEVEKEEVNYGGTIDLTDNVTNLEELPEGTKVNDVTPEGVIDTTQPGEYEGTIEVTYPDGTKDTVKIPVEVVDNRSDAEKYTPEVEKEEVNYGGTIDLTDNVTNLEELPEGTKVNDVTPEGVIDTTQPGEYEGTIEVTYPDGTKDTVKVPVEVVDNRSDAEKYTPEVEKEEVNYGGTIDLTDNVTNLEELPEGTKVNDVTPEGVIDTTQPGEYEGTIEVTYPDGTKDTVKVPVEVVDNRNDAEKYTPEVEKEEVNYGGTIDLTDNVTNLEELPEGTKVNDVTPEGVIDTTQPGEYEGTIEVTYPDGTKDTVKVPVEVVDNRNDAEKYTPEVEKEEVNYGGTIDLTDNVTNLEELPEGTKVNDVTPEGVIDTTQPGEYEGTIEVTYPDGTKDTVKIPVEVVDNRNDAEKYTPEVEKEEVNYGGTIDLTDNVTNLEELPEGTKVNDVTPEGVIDTTQPGEYEGTIEVTYPDGTKDTVKVPVEVVDNRNDAEKYTPEVEKEEVNYGGTIDLTDNVTNLEELPEGTKVNDVTPEGVIDTTQPGEYEGTIEVTYPDGTKDTVKIPVEVVDNRSDAEKYTPEVEKEEVNYGGTIDLTDNVTNLEELPEGTKVNDVTPEGVIDTTQPGEYEGTIEVTFPDGSSVVVKIPIIVKNMDDMITNNQMTRVEKNSVVLDVINKSKSLSSSKIFGKSDNMYVETSNKELPKTGEENTTILSILGMLSISFCVLLFRLFKKREEN</sequence>
<keyword evidence="6" id="KW-0472">Membrane</keyword>
<evidence type="ECO:0000256" key="2">
    <source>
        <dbReference type="ARBA" id="ARBA00022525"/>
    </source>
</evidence>
<accession>A0AAE7MSP7</accession>
<protein>
    <submittedName>
        <fullName evidence="8">LPXTG cell wall anchor domain-containing protein</fullName>
    </submittedName>
</protein>
<dbReference type="NCBIfam" id="TIGR01167">
    <property type="entry name" value="LPXTG_anchor"/>
    <property type="match status" value="1"/>
</dbReference>
<keyword evidence="2" id="KW-0964">Secreted</keyword>
<dbReference type="InterPro" id="IPR012706">
    <property type="entry name" value="Rib_alpha_Esp_rpt"/>
</dbReference>
<keyword evidence="3" id="KW-0732">Signal</keyword>
<evidence type="ECO:0000256" key="6">
    <source>
        <dbReference type="SAM" id="Phobius"/>
    </source>
</evidence>
<feature type="compositionally biased region" description="Low complexity" evidence="5">
    <location>
        <begin position="107"/>
        <end position="117"/>
    </location>
</feature>
<keyword evidence="4" id="KW-0572">Peptidoglycan-anchor</keyword>
<feature type="compositionally biased region" description="Polar residues" evidence="5">
    <location>
        <begin position="52"/>
        <end position="69"/>
    </location>
</feature>
<dbReference type="Pfam" id="PF08428">
    <property type="entry name" value="Rib"/>
    <property type="match status" value="18"/>
</dbReference>
<organism evidence="8 9">
    <name type="scientific">Enterococcus gallinarum</name>
    <dbReference type="NCBI Taxonomy" id="1353"/>
    <lineage>
        <taxon>Bacteria</taxon>
        <taxon>Bacillati</taxon>
        <taxon>Bacillota</taxon>
        <taxon>Bacilli</taxon>
        <taxon>Lactobacillales</taxon>
        <taxon>Enterococcaceae</taxon>
        <taxon>Enterococcus</taxon>
    </lineage>
</organism>
<gene>
    <name evidence="8" type="ORF">EGM181_17585</name>
</gene>
<feature type="region of interest" description="Disordered" evidence="5">
    <location>
        <begin position="52"/>
        <end position="124"/>
    </location>
</feature>
<name>A0AAE7MSP7_ENTGA</name>
<feature type="compositionally biased region" description="Polar residues" evidence="5">
    <location>
        <begin position="215"/>
        <end position="227"/>
    </location>
</feature>
<dbReference type="Pfam" id="PF00746">
    <property type="entry name" value="Gram_pos_anchor"/>
    <property type="match status" value="1"/>
</dbReference>
<reference evidence="8 9" key="1">
    <citation type="submission" date="2020-03" db="EMBL/GenBank/DDBJ databases">
        <title>Characterization of ganglioside-mimicking enterococci.</title>
        <authorList>
            <person name="Patry R.T."/>
            <person name="Nothaft H."/>
            <person name="Bridger R."/>
            <person name="Shajahan A."/>
            <person name="Huynh S."/>
            <person name="Sanchez S."/>
            <person name="Azadi P."/>
            <person name="Cooper K."/>
            <person name="Miller W.G."/>
            <person name="Parker C.T."/>
            <person name="Wells L."/>
            <person name="Szymanski C.M."/>
        </authorList>
    </citation>
    <scope>NUCLEOTIDE SEQUENCE [LARGE SCALE GENOMIC DNA]</scope>
    <source>
        <strain evidence="8 9">EGM181</strain>
    </source>
</reference>
<keyword evidence="6" id="KW-1133">Transmembrane helix</keyword>
<evidence type="ECO:0000313" key="8">
    <source>
        <dbReference type="EMBL" id="QOG28950.1"/>
    </source>
</evidence>
<evidence type="ECO:0000313" key="9">
    <source>
        <dbReference type="Proteomes" id="UP000516696"/>
    </source>
</evidence>
<feature type="domain" description="Gram-positive cocci surface proteins LPxTG" evidence="7">
    <location>
        <begin position="2271"/>
        <end position="2306"/>
    </location>
</feature>
<feature type="transmembrane region" description="Helical" evidence="6">
    <location>
        <begin position="21"/>
        <end position="40"/>
    </location>
</feature>
<dbReference type="InterPro" id="IPR019931">
    <property type="entry name" value="LPXTG_anchor"/>
</dbReference>
<evidence type="ECO:0000256" key="3">
    <source>
        <dbReference type="ARBA" id="ARBA00022729"/>
    </source>
</evidence>
<dbReference type="NCBIfam" id="TIGR02331">
    <property type="entry name" value="rib_alpha"/>
    <property type="match status" value="18"/>
</dbReference>
<keyword evidence="1" id="KW-0134">Cell wall</keyword>
<feature type="region of interest" description="Disordered" evidence="5">
    <location>
        <begin position="206"/>
        <end position="229"/>
    </location>
</feature>
<evidence type="ECO:0000256" key="1">
    <source>
        <dbReference type="ARBA" id="ARBA00022512"/>
    </source>
</evidence>
<feature type="transmembrane region" description="Helical" evidence="6">
    <location>
        <begin position="2281"/>
        <end position="2300"/>
    </location>
</feature>
<dbReference type="InterPro" id="IPR059115">
    <property type="entry name" value="Rib"/>
</dbReference>